<dbReference type="EMBL" id="HF935437">
    <property type="protein sequence ID" value="CCX08902.1"/>
    <property type="molecule type" value="Genomic_DNA"/>
</dbReference>
<reference evidence="1 2" key="1">
    <citation type="journal article" date="2013" name="PLoS Genet.">
        <title>The genome and development-dependent transcriptomes of Pyronema confluens: a window into fungal evolution.</title>
        <authorList>
            <person name="Traeger S."/>
            <person name="Altegoer F."/>
            <person name="Freitag M."/>
            <person name="Gabaldon T."/>
            <person name="Kempken F."/>
            <person name="Kumar A."/>
            <person name="Marcet-Houben M."/>
            <person name="Poggeler S."/>
            <person name="Stajich J.E."/>
            <person name="Nowrousian M."/>
        </authorList>
    </citation>
    <scope>NUCLEOTIDE SEQUENCE [LARGE SCALE GENOMIC DNA]</scope>
    <source>
        <strain evidence="2">CBS 100304</strain>
        <tissue evidence="1">Vegetative mycelium</tissue>
    </source>
</reference>
<evidence type="ECO:0000313" key="1">
    <source>
        <dbReference type="EMBL" id="CCX08902.1"/>
    </source>
</evidence>
<name>U4L1A3_PYROM</name>
<organism evidence="1 2">
    <name type="scientific">Pyronema omphalodes (strain CBS 100304)</name>
    <name type="common">Pyronema confluens</name>
    <dbReference type="NCBI Taxonomy" id="1076935"/>
    <lineage>
        <taxon>Eukaryota</taxon>
        <taxon>Fungi</taxon>
        <taxon>Dikarya</taxon>
        <taxon>Ascomycota</taxon>
        <taxon>Pezizomycotina</taxon>
        <taxon>Pezizomycetes</taxon>
        <taxon>Pezizales</taxon>
        <taxon>Pyronemataceae</taxon>
        <taxon>Pyronema</taxon>
    </lineage>
</organism>
<dbReference type="Proteomes" id="UP000018144">
    <property type="component" value="Unassembled WGS sequence"/>
</dbReference>
<evidence type="ECO:0000313" key="2">
    <source>
        <dbReference type="Proteomes" id="UP000018144"/>
    </source>
</evidence>
<gene>
    <name evidence="1" type="ORF">PCON_08495</name>
</gene>
<proteinExistence type="predicted"/>
<keyword evidence="2" id="KW-1185">Reference proteome</keyword>
<dbReference type="AlphaFoldDB" id="U4L1A3"/>
<protein>
    <submittedName>
        <fullName evidence="1">Uncharacterized protein</fullName>
    </submittedName>
</protein>
<accession>U4L1A3</accession>
<sequence>MDFRQKILTTSLGSGLWIRQDPCNSQGCIDTVLMISVGARYCFTYRALLIHNRNFQYLSCLICRYSRNLP</sequence>